<proteinExistence type="predicted"/>
<dbReference type="InterPro" id="IPR050834">
    <property type="entry name" value="Glycosyltransf_2"/>
</dbReference>
<comment type="caution">
    <text evidence="4">The sequence shown here is derived from an EMBL/GenBank/DDBJ whole genome shotgun (WGS) entry which is preliminary data.</text>
</comment>
<dbReference type="InterPro" id="IPR029044">
    <property type="entry name" value="Nucleotide-diphossugar_trans"/>
</dbReference>
<dbReference type="PANTHER" id="PTHR43685">
    <property type="entry name" value="GLYCOSYLTRANSFERASE"/>
    <property type="match status" value="1"/>
</dbReference>
<sequence length="298" mass="34535">MFNPNDVTVVIPVYNQAFSLALTLYGFTRQLRPYNECSIIVVDDGSTEPIEAIVESYKDILNITYKKIKRSGRAVSRNIGAEEIETGLIIFCDADRIPREDFIMQHYNTYSRFGSVITIGQVREMYIPDLKNNKEKVLDNYLNNKGDRIPQYCKMVYNLYDENGYSISKIPWISLLSGNMSISADIFKKLGGFDPNFINWGFEHFEFGYRAYLNDSPFFYQDRAVNVHLAHPRSNSSYIKDIKESHAYFYQKHHTLIINKFKGFMLGNISIRDFAMVANPRLEVHKNLPNQLVKITNV</sequence>
<dbReference type="SUPFAM" id="SSF53448">
    <property type="entry name" value="Nucleotide-diphospho-sugar transferases"/>
    <property type="match status" value="1"/>
</dbReference>
<dbReference type="GO" id="GO:0016740">
    <property type="term" value="F:transferase activity"/>
    <property type="evidence" value="ECO:0007669"/>
    <property type="project" value="UniProtKB-KW"/>
</dbReference>
<dbReference type="Gene3D" id="3.90.550.10">
    <property type="entry name" value="Spore Coat Polysaccharide Biosynthesis Protein SpsA, Chain A"/>
    <property type="match status" value="1"/>
</dbReference>
<evidence type="ECO:0000259" key="3">
    <source>
        <dbReference type="Pfam" id="PF02709"/>
    </source>
</evidence>
<dbReference type="Proteomes" id="UP000323732">
    <property type="component" value="Unassembled WGS sequence"/>
</dbReference>
<name>A0A5D4SC65_9BACI</name>
<dbReference type="AlphaFoldDB" id="A0A5D4SC65"/>
<dbReference type="EMBL" id="VTES01000006">
    <property type="protein sequence ID" value="TYS60569.1"/>
    <property type="molecule type" value="Genomic_DNA"/>
</dbReference>
<dbReference type="Pfam" id="PF00535">
    <property type="entry name" value="Glycos_transf_2"/>
    <property type="match status" value="1"/>
</dbReference>
<organism evidence="4 5">
    <name type="scientific">Bacillus infantis</name>
    <dbReference type="NCBI Taxonomy" id="324767"/>
    <lineage>
        <taxon>Bacteria</taxon>
        <taxon>Bacillati</taxon>
        <taxon>Bacillota</taxon>
        <taxon>Bacilli</taxon>
        <taxon>Bacillales</taxon>
        <taxon>Bacillaceae</taxon>
        <taxon>Bacillus</taxon>
    </lineage>
</organism>
<dbReference type="InterPro" id="IPR001173">
    <property type="entry name" value="Glyco_trans_2-like"/>
</dbReference>
<feature type="domain" description="Galactosyltransferase C-terminal" evidence="3">
    <location>
        <begin position="169"/>
        <end position="211"/>
    </location>
</feature>
<evidence type="ECO:0000313" key="4">
    <source>
        <dbReference type="EMBL" id="TYS60569.1"/>
    </source>
</evidence>
<dbReference type="RefSeq" id="WP_148950716.1">
    <property type="nucleotide sequence ID" value="NZ_VTES01000006.1"/>
</dbReference>
<evidence type="ECO:0000313" key="5">
    <source>
        <dbReference type="Proteomes" id="UP000323732"/>
    </source>
</evidence>
<dbReference type="InterPro" id="IPR027791">
    <property type="entry name" value="Galactosyl_T_C"/>
</dbReference>
<accession>A0A5D4SC65</accession>
<keyword evidence="1 4" id="KW-0808">Transferase</keyword>
<evidence type="ECO:0000259" key="2">
    <source>
        <dbReference type="Pfam" id="PF00535"/>
    </source>
</evidence>
<feature type="domain" description="Glycosyltransferase 2-like" evidence="2">
    <location>
        <begin position="8"/>
        <end position="134"/>
    </location>
</feature>
<protein>
    <submittedName>
        <fullName evidence="4">Glycosyltransferase</fullName>
    </submittedName>
</protein>
<dbReference type="Pfam" id="PF02709">
    <property type="entry name" value="Glyco_transf_7C"/>
    <property type="match status" value="1"/>
</dbReference>
<reference evidence="4 5" key="1">
    <citation type="submission" date="2019-08" db="EMBL/GenBank/DDBJ databases">
        <title>Bacillus genomes from the desert of Cuatro Cienegas, Coahuila.</title>
        <authorList>
            <person name="Olmedo-Alvarez G."/>
        </authorList>
    </citation>
    <scope>NUCLEOTIDE SEQUENCE [LARGE SCALE GENOMIC DNA]</scope>
    <source>
        <strain evidence="4 5">CH37_1T</strain>
    </source>
</reference>
<dbReference type="PANTHER" id="PTHR43685:SF2">
    <property type="entry name" value="GLYCOSYLTRANSFERASE 2-LIKE DOMAIN-CONTAINING PROTEIN"/>
    <property type="match status" value="1"/>
</dbReference>
<gene>
    <name evidence="4" type="ORF">FZD47_20375</name>
</gene>
<evidence type="ECO:0000256" key="1">
    <source>
        <dbReference type="ARBA" id="ARBA00022679"/>
    </source>
</evidence>